<comment type="catalytic activity">
    <reaction evidence="1 10">
        <text>Cleaves type-1 transmembrane domains using a catalytic dyad composed of serine and histidine that are contributed by different transmembrane domains.</text>
        <dbReference type="EC" id="3.4.21.105"/>
    </reaction>
</comment>
<feature type="transmembrane region" description="Helical" evidence="10">
    <location>
        <begin position="421"/>
        <end position="440"/>
    </location>
</feature>
<name>A0A316WFN5_9BASI</name>
<evidence type="ECO:0000256" key="2">
    <source>
        <dbReference type="ARBA" id="ARBA00004141"/>
    </source>
</evidence>
<keyword evidence="9 10" id="KW-0472">Membrane</keyword>
<feature type="compositionally biased region" description="Polar residues" evidence="11">
    <location>
        <begin position="1"/>
        <end position="20"/>
    </location>
</feature>
<dbReference type="STRING" id="1522189.A0A316WFN5"/>
<feature type="compositionally biased region" description="Polar residues" evidence="11">
    <location>
        <begin position="39"/>
        <end position="51"/>
    </location>
</feature>
<dbReference type="InterPro" id="IPR022764">
    <property type="entry name" value="Peptidase_S54_rhomboid_dom"/>
</dbReference>
<dbReference type="EMBL" id="KZ819352">
    <property type="protein sequence ID" value="PWN46065.1"/>
    <property type="molecule type" value="Genomic_DNA"/>
</dbReference>
<evidence type="ECO:0000256" key="3">
    <source>
        <dbReference type="ARBA" id="ARBA00009045"/>
    </source>
</evidence>
<dbReference type="GeneID" id="37034593"/>
<dbReference type="EC" id="3.4.21.105" evidence="10"/>
<keyword evidence="14" id="KW-1185">Reference proteome</keyword>
<dbReference type="InParanoid" id="A0A316WFN5"/>
<proteinExistence type="inferred from homology"/>
<evidence type="ECO:0000256" key="9">
    <source>
        <dbReference type="ARBA" id="ARBA00023136"/>
    </source>
</evidence>
<evidence type="ECO:0000256" key="4">
    <source>
        <dbReference type="ARBA" id="ARBA00022670"/>
    </source>
</evidence>
<feature type="transmembrane region" description="Helical" evidence="10">
    <location>
        <begin position="308"/>
        <end position="328"/>
    </location>
</feature>
<dbReference type="InterPro" id="IPR035952">
    <property type="entry name" value="Rhomboid-like_sf"/>
</dbReference>
<evidence type="ECO:0000259" key="12">
    <source>
        <dbReference type="Pfam" id="PF01694"/>
    </source>
</evidence>
<dbReference type="Gene3D" id="1.20.1540.10">
    <property type="entry name" value="Rhomboid-like"/>
    <property type="match status" value="1"/>
</dbReference>
<dbReference type="Proteomes" id="UP000245783">
    <property type="component" value="Unassembled WGS sequence"/>
</dbReference>
<feature type="transmembrane region" description="Helical" evidence="10">
    <location>
        <begin position="563"/>
        <end position="584"/>
    </location>
</feature>
<evidence type="ECO:0000256" key="5">
    <source>
        <dbReference type="ARBA" id="ARBA00022692"/>
    </source>
</evidence>
<feature type="region of interest" description="Disordered" evidence="11">
    <location>
        <begin position="1"/>
        <end position="62"/>
    </location>
</feature>
<feature type="domain" description="Peptidase S54 rhomboid" evidence="12">
    <location>
        <begin position="412"/>
        <end position="549"/>
    </location>
</feature>
<dbReference type="GO" id="GO:0016020">
    <property type="term" value="C:membrane"/>
    <property type="evidence" value="ECO:0007669"/>
    <property type="project" value="UniProtKB-SubCell"/>
</dbReference>
<dbReference type="GO" id="GO:0004252">
    <property type="term" value="F:serine-type endopeptidase activity"/>
    <property type="evidence" value="ECO:0007669"/>
    <property type="project" value="InterPro"/>
</dbReference>
<evidence type="ECO:0000256" key="11">
    <source>
        <dbReference type="SAM" id="MobiDB-lite"/>
    </source>
</evidence>
<evidence type="ECO:0000313" key="14">
    <source>
        <dbReference type="Proteomes" id="UP000245783"/>
    </source>
</evidence>
<feature type="transmembrane region" description="Helical" evidence="10">
    <location>
        <begin position="452"/>
        <end position="473"/>
    </location>
</feature>
<sequence>MSRYTSQYHSRGQSGSTTAPPTYLSYGGAEQGFGDEKQSGNNAYRNDSGFDSSRAIANGGDLGPAPHTAAAAAGGAGVGAGANAYLQEPETPSQYTDPFEYASTAGAGTHIGPSVVSTSAGAQHANLTRNGTITTLAPHDSVSSYNVPFGGSQAHSDAPPVPAVPAPYGNQGYDYDDSYHASRGYGGHGYHASQASVDDFAAAHGAYGSSTQALPLRHHAGAMGYAEDEDDEYRQMRDGGGYGYEDKSVAAHGPALFSNAMPPPPRGKDGDIEERGLLGRIGKVGAGWGGSVEEQIERRRKGVGRQRWPILSWILAIVYVAVFIVELIKAKSATGQAIQTKPQWNPMLGPPFEFLISFGARFVPCMRRVASVPTSTQLPCLNQLTQDANSYTQDQLCPIWQLCGLPDADTVGQSYRYVTPIFLHAGFIHIIFNLLVQLTLCCQIEKLLSTPLYGILYIAGGIGGNLLGASFSLPGIPSVGASGAIYTCISVELVDLVYNWAHEYRAKTRLVMSLVFAAIGFGIGLLPGLDNWAHIGGFVVGTLGGMAVCPSIHLTKKHRITIWVCRVIGLGLLIGFFIGIGVTANSEDPSKACSWCRYLTCIPAFSQCRGTGLTTSTSTSTSPTRRALLDL</sequence>
<comment type="similarity">
    <text evidence="3 10">Belongs to the peptidase S54 family.</text>
</comment>
<keyword evidence="6 10" id="KW-0378">Hydrolase</keyword>
<feature type="transmembrane region" description="Helical" evidence="10">
    <location>
        <begin position="535"/>
        <end position="554"/>
    </location>
</feature>
<reference evidence="13 14" key="1">
    <citation type="journal article" date="2018" name="Mol. Biol. Evol.">
        <title>Broad Genomic Sampling Reveals a Smut Pathogenic Ancestry of the Fungal Clade Ustilaginomycotina.</title>
        <authorList>
            <person name="Kijpornyongpan T."/>
            <person name="Mondo S.J."/>
            <person name="Barry K."/>
            <person name="Sandor L."/>
            <person name="Lee J."/>
            <person name="Lipzen A."/>
            <person name="Pangilinan J."/>
            <person name="LaButti K."/>
            <person name="Hainaut M."/>
            <person name="Henrissat B."/>
            <person name="Grigoriev I.V."/>
            <person name="Spatafora J.W."/>
            <person name="Aime M.C."/>
        </authorList>
    </citation>
    <scope>NUCLEOTIDE SEQUENCE [LARGE SCALE GENOMIC DNA]</scope>
    <source>
        <strain evidence="13 14">MCA 4658</strain>
    </source>
</reference>
<dbReference type="PANTHER" id="PTHR22936:SF69">
    <property type="entry name" value="RHOMBOID-LIKE PROTEIN"/>
    <property type="match status" value="1"/>
</dbReference>
<keyword evidence="5 10" id="KW-0812">Transmembrane</keyword>
<dbReference type="GO" id="GO:0006508">
    <property type="term" value="P:proteolysis"/>
    <property type="evidence" value="ECO:0007669"/>
    <property type="project" value="UniProtKB-KW"/>
</dbReference>
<comment type="function">
    <text evidence="10">Serine protease involved in intramembrane proteolysis.</text>
</comment>
<evidence type="ECO:0000256" key="7">
    <source>
        <dbReference type="ARBA" id="ARBA00022825"/>
    </source>
</evidence>
<evidence type="ECO:0000256" key="6">
    <source>
        <dbReference type="ARBA" id="ARBA00022801"/>
    </source>
</evidence>
<dbReference type="RefSeq" id="XP_025373225.1">
    <property type="nucleotide sequence ID" value="XM_025512723.1"/>
</dbReference>
<dbReference type="PANTHER" id="PTHR22936">
    <property type="entry name" value="RHOMBOID-RELATED"/>
    <property type="match status" value="1"/>
</dbReference>
<comment type="subcellular location">
    <subcellularLocation>
        <location evidence="2 10">Membrane</location>
        <topology evidence="2 10">Multi-pass membrane protein</topology>
    </subcellularLocation>
</comment>
<dbReference type="InterPro" id="IPR002610">
    <property type="entry name" value="Peptidase_S54_rhomboid-like"/>
</dbReference>
<evidence type="ECO:0000313" key="13">
    <source>
        <dbReference type="EMBL" id="PWN46065.1"/>
    </source>
</evidence>
<evidence type="ECO:0000256" key="8">
    <source>
        <dbReference type="ARBA" id="ARBA00022989"/>
    </source>
</evidence>
<evidence type="ECO:0000256" key="1">
    <source>
        <dbReference type="ARBA" id="ARBA00000156"/>
    </source>
</evidence>
<feature type="transmembrane region" description="Helical" evidence="10">
    <location>
        <begin position="479"/>
        <end position="498"/>
    </location>
</feature>
<keyword evidence="7 10" id="KW-0720">Serine protease</keyword>
<evidence type="ECO:0000256" key="10">
    <source>
        <dbReference type="RuleBase" id="RU362115"/>
    </source>
</evidence>
<accession>A0A316WFN5</accession>
<keyword evidence="4 10" id="KW-0645">Protease</keyword>
<protein>
    <recommendedName>
        <fullName evidence="10">Rhomboid-type serine protease</fullName>
        <ecNumber evidence="10">3.4.21.105</ecNumber>
    </recommendedName>
</protein>
<organism evidence="13 14">
    <name type="scientific">Ceraceosorus guamensis</name>
    <dbReference type="NCBI Taxonomy" id="1522189"/>
    <lineage>
        <taxon>Eukaryota</taxon>
        <taxon>Fungi</taxon>
        <taxon>Dikarya</taxon>
        <taxon>Basidiomycota</taxon>
        <taxon>Ustilaginomycotina</taxon>
        <taxon>Exobasidiomycetes</taxon>
        <taxon>Ceraceosorales</taxon>
        <taxon>Ceraceosoraceae</taxon>
        <taxon>Ceraceosorus</taxon>
    </lineage>
</organism>
<dbReference type="Pfam" id="PF01694">
    <property type="entry name" value="Rhomboid"/>
    <property type="match status" value="1"/>
</dbReference>
<dbReference type="OrthoDB" id="2146116at2759"/>
<dbReference type="AlphaFoldDB" id="A0A316WFN5"/>
<keyword evidence="8 10" id="KW-1133">Transmembrane helix</keyword>
<dbReference type="SUPFAM" id="SSF144091">
    <property type="entry name" value="Rhomboid-like"/>
    <property type="match status" value="1"/>
</dbReference>
<gene>
    <name evidence="13" type="ORF">IE81DRAFT_319435</name>
</gene>
<feature type="transmembrane region" description="Helical" evidence="10">
    <location>
        <begin position="510"/>
        <end position="529"/>
    </location>
</feature>